<dbReference type="InterPro" id="IPR000160">
    <property type="entry name" value="GGDEF_dom"/>
</dbReference>
<dbReference type="Gene3D" id="3.30.70.270">
    <property type="match status" value="1"/>
</dbReference>
<reference evidence="5" key="1">
    <citation type="journal article" date="2014" name="Int. J. Syst. Evol. Microbiol.">
        <title>Complete genome sequence of Corynebacterium casei LMG S-19264T (=DSM 44701T), isolated from a smear-ripened cheese.</title>
        <authorList>
            <consortium name="US DOE Joint Genome Institute (JGI-PGF)"/>
            <person name="Walter F."/>
            <person name="Albersmeier A."/>
            <person name="Kalinowski J."/>
            <person name="Ruckert C."/>
        </authorList>
    </citation>
    <scope>NUCLEOTIDE SEQUENCE</scope>
    <source>
        <strain evidence="5">VKM B-2555</strain>
    </source>
</reference>
<dbReference type="GO" id="GO:0052621">
    <property type="term" value="F:diguanylate cyclase activity"/>
    <property type="evidence" value="ECO:0007669"/>
    <property type="project" value="UniProtKB-EC"/>
</dbReference>
<dbReference type="EC" id="2.7.7.65" evidence="1"/>
<gene>
    <name evidence="5" type="ORF">GCM10008171_03860</name>
</gene>
<evidence type="ECO:0000256" key="3">
    <source>
        <dbReference type="SAM" id="Phobius"/>
    </source>
</evidence>
<keyword evidence="6" id="KW-1185">Reference proteome</keyword>
<dbReference type="EMBL" id="BSFK01000005">
    <property type="protein sequence ID" value="GLK75132.1"/>
    <property type="molecule type" value="Genomic_DNA"/>
</dbReference>
<evidence type="ECO:0000256" key="1">
    <source>
        <dbReference type="ARBA" id="ARBA00012528"/>
    </source>
</evidence>
<accession>A0A9W6N2K7</accession>
<dbReference type="Pfam" id="PF00990">
    <property type="entry name" value="GGDEF"/>
    <property type="match status" value="1"/>
</dbReference>
<evidence type="ECO:0000256" key="2">
    <source>
        <dbReference type="ARBA" id="ARBA00034247"/>
    </source>
</evidence>
<comment type="catalytic activity">
    <reaction evidence="2">
        <text>2 GTP = 3',3'-c-di-GMP + 2 diphosphate</text>
        <dbReference type="Rhea" id="RHEA:24898"/>
        <dbReference type="ChEBI" id="CHEBI:33019"/>
        <dbReference type="ChEBI" id="CHEBI:37565"/>
        <dbReference type="ChEBI" id="CHEBI:58805"/>
        <dbReference type="EC" id="2.7.7.65"/>
    </reaction>
</comment>
<dbReference type="GO" id="GO:1902201">
    <property type="term" value="P:negative regulation of bacterial-type flagellum-dependent cell motility"/>
    <property type="evidence" value="ECO:0007669"/>
    <property type="project" value="TreeGrafter"/>
</dbReference>
<keyword evidence="3" id="KW-0812">Transmembrane</keyword>
<feature type="transmembrane region" description="Helical" evidence="3">
    <location>
        <begin position="38"/>
        <end position="57"/>
    </location>
</feature>
<dbReference type="GO" id="GO:0043709">
    <property type="term" value="P:cell adhesion involved in single-species biofilm formation"/>
    <property type="evidence" value="ECO:0007669"/>
    <property type="project" value="TreeGrafter"/>
</dbReference>
<reference evidence="5" key="2">
    <citation type="submission" date="2023-01" db="EMBL/GenBank/DDBJ databases">
        <authorList>
            <person name="Sun Q."/>
            <person name="Evtushenko L."/>
        </authorList>
    </citation>
    <scope>NUCLEOTIDE SEQUENCE</scope>
    <source>
        <strain evidence="5">VKM B-2555</strain>
    </source>
</reference>
<comment type="caution">
    <text evidence="5">The sequence shown here is derived from an EMBL/GenBank/DDBJ whole genome shotgun (WGS) entry which is preliminary data.</text>
</comment>
<protein>
    <recommendedName>
        <fullName evidence="1">diguanylate cyclase</fullName>
        <ecNumber evidence="1">2.7.7.65</ecNumber>
    </recommendedName>
</protein>
<dbReference type="InterPro" id="IPR043128">
    <property type="entry name" value="Rev_trsase/Diguanyl_cyclase"/>
</dbReference>
<dbReference type="InterPro" id="IPR050469">
    <property type="entry name" value="Diguanylate_Cyclase"/>
</dbReference>
<dbReference type="SMART" id="SM00267">
    <property type="entry name" value="GGDEF"/>
    <property type="match status" value="1"/>
</dbReference>
<feature type="domain" description="GGDEF" evidence="4">
    <location>
        <begin position="106"/>
        <end position="239"/>
    </location>
</feature>
<keyword evidence="3" id="KW-1133">Transmembrane helix</keyword>
<sequence length="240" mass="24990">MLGFVARLGAVTLIAIGMSLALTFGLAAFFGFTPDANTVIIAAACPFVISLTLGAYLQRQSDRLRLLNDDLRKAHARLSYLARHDGLTGVLNHAGFYDAIESVRRRGGALLLVDADHFKTVNDEHGHDAGDRALQALAQAMTAAAGPGALLGRVGGEEFAIYLPANGAAEAAVIAERVRLAVAATVVELPAGAATTLTVSVGGATDDPAHPFAETFRDADACLYEAKRAGRNRSILPVAA</sequence>
<dbReference type="NCBIfam" id="TIGR00254">
    <property type="entry name" value="GGDEF"/>
    <property type="match status" value="1"/>
</dbReference>
<dbReference type="InterPro" id="IPR029787">
    <property type="entry name" value="Nucleotide_cyclase"/>
</dbReference>
<dbReference type="SUPFAM" id="SSF55073">
    <property type="entry name" value="Nucleotide cyclase"/>
    <property type="match status" value="1"/>
</dbReference>
<keyword evidence="3" id="KW-0472">Membrane</keyword>
<name>A0A9W6N2K7_9HYPH</name>
<evidence type="ECO:0000313" key="6">
    <source>
        <dbReference type="Proteomes" id="UP001143364"/>
    </source>
</evidence>
<dbReference type="PANTHER" id="PTHR45138">
    <property type="entry name" value="REGULATORY COMPONENTS OF SENSORY TRANSDUCTION SYSTEM"/>
    <property type="match status" value="1"/>
</dbReference>
<dbReference type="PROSITE" id="PS50887">
    <property type="entry name" value="GGDEF"/>
    <property type="match status" value="1"/>
</dbReference>
<feature type="transmembrane region" description="Helical" evidence="3">
    <location>
        <begin position="12"/>
        <end position="32"/>
    </location>
</feature>
<dbReference type="Proteomes" id="UP001143364">
    <property type="component" value="Unassembled WGS sequence"/>
</dbReference>
<evidence type="ECO:0000313" key="5">
    <source>
        <dbReference type="EMBL" id="GLK75132.1"/>
    </source>
</evidence>
<organism evidence="5 6">
    <name type="scientific">Methylopila jiangsuensis</name>
    <dbReference type="NCBI Taxonomy" id="586230"/>
    <lineage>
        <taxon>Bacteria</taxon>
        <taxon>Pseudomonadati</taxon>
        <taxon>Pseudomonadota</taxon>
        <taxon>Alphaproteobacteria</taxon>
        <taxon>Hyphomicrobiales</taxon>
        <taxon>Methylopilaceae</taxon>
        <taxon>Methylopila</taxon>
    </lineage>
</organism>
<dbReference type="GO" id="GO:0005886">
    <property type="term" value="C:plasma membrane"/>
    <property type="evidence" value="ECO:0007669"/>
    <property type="project" value="TreeGrafter"/>
</dbReference>
<dbReference type="PANTHER" id="PTHR45138:SF9">
    <property type="entry name" value="DIGUANYLATE CYCLASE DGCM-RELATED"/>
    <property type="match status" value="1"/>
</dbReference>
<evidence type="ECO:0000259" key="4">
    <source>
        <dbReference type="PROSITE" id="PS50887"/>
    </source>
</evidence>
<dbReference type="AlphaFoldDB" id="A0A9W6N2K7"/>
<dbReference type="CDD" id="cd01949">
    <property type="entry name" value="GGDEF"/>
    <property type="match status" value="1"/>
</dbReference>
<proteinExistence type="predicted"/>
<dbReference type="RefSeq" id="WP_271203103.1">
    <property type="nucleotide sequence ID" value="NZ_BSFK01000005.1"/>
</dbReference>